<gene>
    <name evidence="7" type="ORF">C7441_109164</name>
</gene>
<keyword evidence="8" id="KW-1185">Reference proteome</keyword>
<accession>A0A316C1J0</accession>
<comment type="caution">
    <text evidence="7">The sequence shown here is derived from an EMBL/GenBank/DDBJ whole genome shotgun (WGS) entry which is preliminary data.</text>
</comment>
<dbReference type="Pfam" id="PF02563">
    <property type="entry name" value="Poly_export"/>
    <property type="match status" value="1"/>
</dbReference>
<evidence type="ECO:0000259" key="6">
    <source>
        <dbReference type="Pfam" id="PF25994"/>
    </source>
</evidence>
<dbReference type="Gene3D" id="3.10.560.10">
    <property type="entry name" value="Outer membrane lipoprotein wza domain like"/>
    <property type="match status" value="1"/>
</dbReference>
<feature type="coiled-coil region" evidence="2">
    <location>
        <begin position="242"/>
        <end position="314"/>
    </location>
</feature>
<evidence type="ECO:0000313" key="8">
    <source>
        <dbReference type="Proteomes" id="UP000245396"/>
    </source>
</evidence>
<name>A0A316C1J0_PSESE</name>
<dbReference type="Pfam" id="PF25994">
    <property type="entry name" value="HH_AprE"/>
    <property type="match status" value="1"/>
</dbReference>
<keyword evidence="1 4" id="KW-0732">Signal</keyword>
<dbReference type="STRING" id="1192868.GCA_000304395_02130"/>
<organism evidence="7 8">
    <name type="scientific">Pseudaminobacter salicylatoxidans</name>
    <dbReference type="NCBI Taxonomy" id="93369"/>
    <lineage>
        <taxon>Bacteria</taxon>
        <taxon>Pseudomonadati</taxon>
        <taxon>Pseudomonadota</taxon>
        <taxon>Alphaproteobacteria</taxon>
        <taxon>Hyphomicrobiales</taxon>
        <taxon>Phyllobacteriaceae</taxon>
        <taxon>Pseudaminobacter</taxon>
    </lineage>
</organism>
<feature type="chain" id="PRO_5016260441" evidence="4">
    <location>
        <begin position="33"/>
        <end position="430"/>
    </location>
</feature>
<evidence type="ECO:0000256" key="3">
    <source>
        <dbReference type="SAM" id="MobiDB-lite"/>
    </source>
</evidence>
<sequence length="430" mass="46218">MKMLPANRFVPPSISAFLGAALLLIASLVATAAPAAQTDGGYVLDTMDRLRVRIAEWQSAEGALRDWAILNGDYVVGPSGDISMPFVGELAARGRSTAELASAIGEQLQQKLGLPDRPEASVEIAEFRPIFIAGDVQTPGKYPYDPQLTVLKALSLAGGLRRSDSAGLGGPRDFVNAQGNYDVLVAQRNGLLARRARLVAEAEGKDDIVFPDELGKSDAGRKLMNDEKALMAAREKRLRLQLSALDDLKKLLQSEIESLQQKITTQTRQLDLARNELKSIGNLQEKGLVVNQRILSLEQSNAELEGKILDMETASLRAKQDIAKAAQDAISLQNDRETEIARDRQQAEADLNEVSVKMGMYAGLMTEALGRAPQAAATAASATASAPTIHYKIVRSANGKSSETEAQEDTPVRPGDVIKVEVAAPQVNSN</sequence>
<evidence type="ECO:0000256" key="4">
    <source>
        <dbReference type="SAM" id="SignalP"/>
    </source>
</evidence>
<reference evidence="7 8" key="1">
    <citation type="submission" date="2018-05" db="EMBL/GenBank/DDBJ databases">
        <title>Genomic Encyclopedia of Type Strains, Phase IV (KMG-IV): sequencing the most valuable type-strain genomes for metagenomic binning, comparative biology and taxonomic classification.</title>
        <authorList>
            <person name="Goeker M."/>
        </authorList>
    </citation>
    <scope>NUCLEOTIDE SEQUENCE [LARGE SCALE GENOMIC DNA]</scope>
    <source>
        <strain evidence="7 8">DSM 6986</strain>
    </source>
</reference>
<dbReference type="InterPro" id="IPR049712">
    <property type="entry name" value="Poly_export"/>
</dbReference>
<evidence type="ECO:0000256" key="1">
    <source>
        <dbReference type="ARBA" id="ARBA00022729"/>
    </source>
</evidence>
<dbReference type="InterPro" id="IPR058781">
    <property type="entry name" value="HH_AprE-like"/>
</dbReference>
<feature type="signal peptide" evidence="4">
    <location>
        <begin position="1"/>
        <end position="32"/>
    </location>
</feature>
<dbReference type="Proteomes" id="UP000245396">
    <property type="component" value="Unassembled WGS sequence"/>
</dbReference>
<protein>
    <submittedName>
        <fullName evidence="7">Exopolysaccharide production protein ExoF</fullName>
    </submittedName>
</protein>
<evidence type="ECO:0000259" key="5">
    <source>
        <dbReference type="Pfam" id="PF02563"/>
    </source>
</evidence>
<dbReference type="InterPro" id="IPR003715">
    <property type="entry name" value="Poly_export_N"/>
</dbReference>
<dbReference type="Gene3D" id="3.30.1950.10">
    <property type="entry name" value="wza like domain"/>
    <property type="match status" value="1"/>
</dbReference>
<proteinExistence type="predicted"/>
<feature type="region of interest" description="Disordered" evidence="3">
    <location>
        <begin position="397"/>
        <end position="430"/>
    </location>
</feature>
<feature type="domain" description="Polysaccharide export protein N-terminal" evidence="5">
    <location>
        <begin position="37"/>
        <end position="124"/>
    </location>
</feature>
<dbReference type="EMBL" id="QGGG01000009">
    <property type="protein sequence ID" value="PWJ82395.1"/>
    <property type="molecule type" value="Genomic_DNA"/>
</dbReference>
<evidence type="ECO:0000256" key="2">
    <source>
        <dbReference type="SAM" id="Coils"/>
    </source>
</evidence>
<keyword evidence="2" id="KW-0175">Coiled coil</keyword>
<dbReference type="GO" id="GO:0015159">
    <property type="term" value="F:polysaccharide transmembrane transporter activity"/>
    <property type="evidence" value="ECO:0007669"/>
    <property type="project" value="InterPro"/>
</dbReference>
<dbReference type="PANTHER" id="PTHR33619:SF3">
    <property type="entry name" value="POLYSACCHARIDE EXPORT PROTEIN GFCE-RELATED"/>
    <property type="match status" value="1"/>
</dbReference>
<dbReference type="AlphaFoldDB" id="A0A316C1J0"/>
<dbReference type="PANTHER" id="PTHR33619">
    <property type="entry name" value="POLYSACCHARIDE EXPORT PROTEIN GFCE-RELATED"/>
    <property type="match status" value="1"/>
</dbReference>
<evidence type="ECO:0000313" key="7">
    <source>
        <dbReference type="EMBL" id="PWJ82395.1"/>
    </source>
</evidence>
<feature type="domain" description="AprE-like long alpha-helical hairpin" evidence="6">
    <location>
        <begin position="177"/>
        <end position="357"/>
    </location>
</feature>